<dbReference type="InterPro" id="IPR050806">
    <property type="entry name" value="pacC/RIM101"/>
</dbReference>
<evidence type="ECO:0000256" key="3">
    <source>
        <dbReference type="ARBA" id="ARBA00022723"/>
    </source>
</evidence>
<dbReference type="InterPro" id="IPR013087">
    <property type="entry name" value="Znf_C2H2_type"/>
</dbReference>
<feature type="non-terminal residue" evidence="11">
    <location>
        <position position="114"/>
    </location>
</feature>
<proteinExistence type="inferred from homology"/>
<evidence type="ECO:0000256" key="8">
    <source>
        <dbReference type="ARBA" id="ARBA00038089"/>
    </source>
</evidence>
<feature type="domain" description="C2H2-type" evidence="10">
    <location>
        <begin position="59"/>
        <end position="88"/>
    </location>
</feature>
<comment type="similarity">
    <text evidence="8">Belongs to the pacC/RIM101 family.</text>
</comment>
<dbReference type="PROSITE" id="PS00028">
    <property type="entry name" value="ZINC_FINGER_C2H2_1"/>
    <property type="match status" value="1"/>
</dbReference>
<comment type="caution">
    <text evidence="11">The sequence shown here is derived from an EMBL/GenBank/DDBJ whole genome shotgun (WGS) entry which is preliminary data.</text>
</comment>
<evidence type="ECO:0000256" key="1">
    <source>
        <dbReference type="ARBA" id="ARBA00004123"/>
    </source>
</evidence>
<evidence type="ECO:0000313" key="12">
    <source>
        <dbReference type="Proteomes" id="UP000193719"/>
    </source>
</evidence>
<dbReference type="Pfam" id="PF00096">
    <property type="entry name" value="zf-C2H2"/>
    <property type="match status" value="1"/>
</dbReference>
<dbReference type="PROSITE" id="PS50157">
    <property type="entry name" value="ZINC_FINGER_C2H2_2"/>
    <property type="match status" value="3"/>
</dbReference>
<evidence type="ECO:0000256" key="2">
    <source>
        <dbReference type="ARBA" id="ARBA00022491"/>
    </source>
</evidence>
<accession>A0A1Y1VMF8</accession>
<dbReference type="GO" id="GO:0008270">
    <property type="term" value="F:zinc ion binding"/>
    <property type="evidence" value="ECO:0007669"/>
    <property type="project" value="UniProtKB-KW"/>
</dbReference>
<dbReference type="OrthoDB" id="6155966at2759"/>
<name>A0A1Y1VMF8_9FUNG</name>
<dbReference type="FunFam" id="3.30.160.60:FF:000340">
    <property type="entry name" value="zinc finger protein 473 isoform X1"/>
    <property type="match status" value="1"/>
</dbReference>
<keyword evidence="7" id="KW-0539">Nucleus</keyword>
<sequence>MPPNIYQNTLFVYPAVVYKCLWTPPDKLACNRQFTDPEKLYHHLCDDHIGRKANNNLCLTCYWNNCGYSKKKRDHVTSHIRKHIEFKPHICQTCYRAFKRPQDLKKHQAIHEDE</sequence>
<keyword evidence="4" id="KW-0677">Repeat</keyword>
<evidence type="ECO:0000256" key="4">
    <source>
        <dbReference type="ARBA" id="ARBA00022737"/>
    </source>
</evidence>
<keyword evidence="3" id="KW-0479">Metal-binding</keyword>
<dbReference type="InterPro" id="IPR036236">
    <property type="entry name" value="Znf_C2H2_sf"/>
</dbReference>
<reference evidence="11 12" key="1">
    <citation type="submission" date="2016-08" db="EMBL/GenBank/DDBJ databases">
        <title>Genomes of anaerobic fungi encode conserved fungal cellulosomes for biomass hydrolysis.</title>
        <authorList>
            <consortium name="DOE Joint Genome Institute"/>
            <person name="Haitjema C.H."/>
            <person name="Gilmore S.P."/>
            <person name="Henske J.K."/>
            <person name="Solomon K.V."/>
            <person name="De Groot R."/>
            <person name="Kuo A."/>
            <person name="Mondo S.J."/>
            <person name="Salamov A.A."/>
            <person name="Labutti K."/>
            <person name="Zhao Z."/>
            <person name="Chiniquy J."/>
            <person name="Barry K."/>
            <person name="Brewer H.M."/>
            <person name="Purvine S.O."/>
            <person name="Wright A.T."/>
            <person name="Boxma B."/>
            <person name="Van Alen T."/>
            <person name="Hackstein J.H."/>
            <person name="Baker S.E."/>
            <person name="Grigoriev I.V."/>
            <person name="O'Malley M.A."/>
        </authorList>
    </citation>
    <scope>NUCLEOTIDE SEQUENCE [LARGE SCALE GENOMIC DNA]</scope>
    <source>
        <strain evidence="12">finn</strain>
    </source>
</reference>
<organism evidence="11 12">
    <name type="scientific">Piromyces finnis</name>
    <dbReference type="NCBI Taxonomy" id="1754191"/>
    <lineage>
        <taxon>Eukaryota</taxon>
        <taxon>Fungi</taxon>
        <taxon>Fungi incertae sedis</taxon>
        <taxon>Chytridiomycota</taxon>
        <taxon>Chytridiomycota incertae sedis</taxon>
        <taxon>Neocallimastigomycetes</taxon>
        <taxon>Neocallimastigales</taxon>
        <taxon>Neocallimastigaceae</taxon>
        <taxon>Piromyces</taxon>
    </lineage>
</organism>
<dbReference type="PANTHER" id="PTHR47257">
    <property type="entry name" value="PH-RESPONSE TRANSCRIPTION FACTOR PACC/RIM101"/>
    <property type="match status" value="1"/>
</dbReference>
<dbReference type="SUPFAM" id="SSF57667">
    <property type="entry name" value="beta-beta-alpha zinc fingers"/>
    <property type="match status" value="1"/>
</dbReference>
<evidence type="ECO:0000256" key="5">
    <source>
        <dbReference type="ARBA" id="ARBA00022771"/>
    </source>
</evidence>
<reference evidence="11 12" key="2">
    <citation type="submission" date="2016-08" db="EMBL/GenBank/DDBJ databases">
        <title>Pervasive Adenine N6-methylation of Active Genes in Fungi.</title>
        <authorList>
            <consortium name="DOE Joint Genome Institute"/>
            <person name="Mondo S.J."/>
            <person name="Dannebaum R.O."/>
            <person name="Kuo R.C."/>
            <person name="Labutti K."/>
            <person name="Haridas S."/>
            <person name="Kuo A."/>
            <person name="Salamov A."/>
            <person name="Ahrendt S.R."/>
            <person name="Lipzen A."/>
            <person name="Sullivan W."/>
            <person name="Andreopoulos W.B."/>
            <person name="Clum A."/>
            <person name="Lindquist E."/>
            <person name="Daum C."/>
            <person name="Ramamoorthy G.K."/>
            <person name="Gryganskyi A."/>
            <person name="Culley D."/>
            <person name="Magnuson J.K."/>
            <person name="James T.Y."/>
            <person name="O'Malley M.A."/>
            <person name="Stajich J.E."/>
            <person name="Spatafora J.W."/>
            <person name="Visel A."/>
            <person name="Grigoriev I.V."/>
        </authorList>
    </citation>
    <scope>NUCLEOTIDE SEQUENCE [LARGE SCALE GENOMIC DNA]</scope>
    <source>
        <strain evidence="12">finn</strain>
    </source>
</reference>
<protein>
    <recommendedName>
        <fullName evidence="10">C2H2-type domain-containing protein</fullName>
    </recommendedName>
</protein>
<feature type="domain" description="C2H2-type" evidence="10">
    <location>
        <begin position="18"/>
        <end position="53"/>
    </location>
</feature>
<dbReference type="Gene3D" id="3.30.160.60">
    <property type="entry name" value="Classic Zinc Finger"/>
    <property type="match status" value="2"/>
</dbReference>
<dbReference type="PANTHER" id="PTHR47257:SF1">
    <property type="entry name" value="PH-RESPONSE TRANSCRIPTION FACTOR PACC_RIM101"/>
    <property type="match status" value="1"/>
</dbReference>
<gene>
    <name evidence="11" type="ORF">BCR36DRAFT_274640</name>
</gene>
<dbReference type="GO" id="GO:0045944">
    <property type="term" value="P:positive regulation of transcription by RNA polymerase II"/>
    <property type="evidence" value="ECO:0007669"/>
    <property type="project" value="TreeGrafter"/>
</dbReference>
<evidence type="ECO:0000256" key="6">
    <source>
        <dbReference type="ARBA" id="ARBA00022833"/>
    </source>
</evidence>
<dbReference type="GO" id="GO:0005634">
    <property type="term" value="C:nucleus"/>
    <property type="evidence" value="ECO:0007669"/>
    <property type="project" value="UniProtKB-SubCell"/>
</dbReference>
<dbReference type="SMART" id="SM00355">
    <property type="entry name" value="ZnF_C2H2"/>
    <property type="match status" value="2"/>
</dbReference>
<keyword evidence="6" id="KW-0862">Zinc</keyword>
<keyword evidence="2" id="KW-0678">Repressor</keyword>
<evidence type="ECO:0000256" key="7">
    <source>
        <dbReference type="ARBA" id="ARBA00023242"/>
    </source>
</evidence>
<evidence type="ECO:0000259" key="10">
    <source>
        <dbReference type="PROSITE" id="PS50157"/>
    </source>
</evidence>
<keyword evidence="12" id="KW-1185">Reference proteome</keyword>
<dbReference type="STRING" id="1754191.A0A1Y1VMF8"/>
<evidence type="ECO:0000256" key="9">
    <source>
        <dbReference type="PROSITE-ProRule" id="PRU00042"/>
    </source>
</evidence>
<dbReference type="EMBL" id="MCFH01000002">
    <property type="protein sequence ID" value="ORX60106.1"/>
    <property type="molecule type" value="Genomic_DNA"/>
</dbReference>
<dbReference type="AlphaFoldDB" id="A0A1Y1VMF8"/>
<dbReference type="Proteomes" id="UP000193719">
    <property type="component" value="Unassembled WGS sequence"/>
</dbReference>
<evidence type="ECO:0000313" key="11">
    <source>
        <dbReference type="EMBL" id="ORX60106.1"/>
    </source>
</evidence>
<feature type="domain" description="C2H2-type" evidence="10">
    <location>
        <begin position="89"/>
        <end position="114"/>
    </location>
</feature>
<comment type="subcellular location">
    <subcellularLocation>
        <location evidence="1">Nucleus</location>
    </subcellularLocation>
</comment>
<keyword evidence="5 9" id="KW-0863">Zinc-finger</keyword>